<evidence type="ECO:0000313" key="4">
    <source>
        <dbReference type="Proteomes" id="UP000204221"/>
    </source>
</evidence>
<keyword evidence="4" id="KW-1185">Reference proteome</keyword>
<organism evidence="3 4">
    <name type="scientific">Actinoalloteichus hoggarensis</name>
    <dbReference type="NCBI Taxonomy" id="1470176"/>
    <lineage>
        <taxon>Bacteria</taxon>
        <taxon>Bacillati</taxon>
        <taxon>Actinomycetota</taxon>
        <taxon>Actinomycetes</taxon>
        <taxon>Pseudonocardiales</taxon>
        <taxon>Pseudonocardiaceae</taxon>
        <taxon>Actinoalloteichus</taxon>
    </lineage>
</organism>
<reference evidence="3 4" key="1">
    <citation type="submission" date="2017-07" db="EMBL/GenBank/DDBJ databases">
        <title>Complete genome sequence of Actinoalloteichus hoggarensis DSM 45943, type strain of Actinoalloteichus hoggarensis.</title>
        <authorList>
            <person name="Ruckert C."/>
            <person name="Nouioui I."/>
            <person name="Willmese J."/>
            <person name="van Wezel G."/>
            <person name="Klenk H.-P."/>
            <person name="Kalinowski J."/>
            <person name="Zotchev S.B."/>
        </authorList>
    </citation>
    <scope>NUCLEOTIDE SEQUENCE [LARGE SCALE GENOMIC DNA]</scope>
    <source>
        <strain evidence="3 4">DSM 45943</strain>
    </source>
</reference>
<dbReference type="Pfam" id="PF19700">
    <property type="entry name" value="DUF6198"/>
    <property type="match status" value="1"/>
</dbReference>
<dbReference type="PANTHER" id="PTHR40078:SF1">
    <property type="entry name" value="INTEGRAL MEMBRANE PROTEIN"/>
    <property type="match status" value="1"/>
</dbReference>
<dbReference type="PANTHER" id="PTHR40078">
    <property type="entry name" value="INTEGRAL MEMBRANE PROTEIN-RELATED"/>
    <property type="match status" value="1"/>
</dbReference>
<dbReference type="OrthoDB" id="154912at2"/>
<sequence>MAANGSRIDLSTLPLGDRPASRAARLIPGLVLYGASMAVMVRSGLGLPPWDVLHEGLSGRLGLSFGQVTALTGGLVLLAWIPLRQRPGIGTVANILVIALVVDAALAVLPTPRTVVVQSIFLVTGVVLNGLATATYVGARLGPGPRDGLMTGLAERTGRSVQLVRTAIEVLVLTVGWLLGGTLGLGTVCYAVAIGPVTQFFLPLVAVRSRPTVRRPRDGAATATPRPEDAVVKPSPAPSPAPAPVDPGSTTPPAPDHRCTTSSD</sequence>
<dbReference type="RefSeq" id="WP_093943767.1">
    <property type="nucleotide sequence ID" value="NZ_CP022521.1"/>
</dbReference>
<name>A0A221WBF6_9PSEU</name>
<feature type="compositionally biased region" description="Basic and acidic residues" evidence="1">
    <location>
        <begin position="255"/>
        <end position="264"/>
    </location>
</feature>
<dbReference type="EMBL" id="CP022521">
    <property type="protein sequence ID" value="ASO22906.1"/>
    <property type="molecule type" value="Genomic_DNA"/>
</dbReference>
<feature type="region of interest" description="Disordered" evidence="1">
    <location>
        <begin position="212"/>
        <end position="264"/>
    </location>
</feature>
<gene>
    <name evidence="3" type="ORF">AHOG_26520</name>
</gene>
<evidence type="ECO:0000256" key="1">
    <source>
        <dbReference type="SAM" id="MobiDB-lite"/>
    </source>
</evidence>
<feature type="transmembrane region" description="Helical" evidence="2">
    <location>
        <begin position="61"/>
        <end position="81"/>
    </location>
</feature>
<keyword evidence="2" id="KW-0472">Membrane</keyword>
<evidence type="ECO:0000313" key="3">
    <source>
        <dbReference type="EMBL" id="ASO22906.1"/>
    </source>
</evidence>
<dbReference type="Proteomes" id="UP000204221">
    <property type="component" value="Chromosome"/>
</dbReference>
<keyword evidence="2" id="KW-0812">Transmembrane</keyword>
<protein>
    <submittedName>
        <fullName evidence="3">Uncharacterized protein</fullName>
    </submittedName>
</protein>
<evidence type="ECO:0000256" key="2">
    <source>
        <dbReference type="SAM" id="Phobius"/>
    </source>
</evidence>
<feature type="transmembrane region" description="Helical" evidence="2">
    <location>
        <begin position="185"/>
        <end position="207"/>
    </location>
</feature>
<feature type="transmembrane region" description="Helical" evidence="2">
    <location>
        <begin position="23"/>
        <end position="41"/>
    </location>
</feature>
<accession>A0A221WBF6</accession>
<dbReference type="KEGG" id="ahg:AHOG_26520"/>
<feature type="transmembrane region" description="Helical" evidence="2">
    <location>
        <begin position="115"/>
        <end position="139"/>
    </location>
</feature>
<keyword evidence="2" id="KW-1133">Transmembrane helix</keyword>
<feature type="compositionally biased region" description="Pro residues" evidence="1">
    <location>
        <begin position="235"/>
        <end position="254"/>
    </location>
</feature>
<dbReference type="AlphaFoldDB" id="A0A221WBF6"/>
<feature type="transmembrane region" description="Helical" evidence="2">
    <location>
        <begin position="88"/>
        <end position="109"/>
    </location>
</feature>
<feature type="transmembrane region" description="Helical" evidence="2">
    <location>
        <begin position="160"/>
        <end position="179"/>
    </location>
</feature>
<dbReference type="InterPro" id="IPR038750">
    <property type="entry name" value="YczE/YyaS-like"/>
</dbReference>
<proteinExistence type="predicted"/>